<keyword evidence="2" id="KW-1185">Reference proteome</keyword>
<evidence type="ECO:0000313" key="2">
    <source>
        <dbReference type="Proteomes" id="UP000005446"/>
    </source>
</evidence>
<comment type="caution">
    <text evidence="1">The sequence shown here is derived from an EMBL/GenBank/DDBJ whole genome shotgun (WGS) entry which is preliminary data.</text>
</comment>
<dbReference type="OrthoDB" id="3529119at2759"/>
<evidence type="ECO:0000313" key="1">
    <source>
        <dbReference type="EMBL" id="EHL02333.1"/>
    </source>
</evidence>
<dbReference type="HOGENOM" id="CLU_099510_0_0_1"/>
<accession>H0EGQ9</accession>
<dbReference type="Proteomes" id="UP000005446">
    <property type="component" value="Unassembled WGS sequence"/>
</dbReference>
<dbReference type="InParanoid" id="H0EGQ9"/>
<proteinExistence type="predicted"/>
<reference evidence="1 2" key="1">
    <citation type="journal article" date="2012" name="Eukaryot. Cell">
        <title>Genome sequence of the fungus Glarea lozoyensis: the first genome sequence of a species from the Helotiaceae family.</title>
        <authorList>
            <person name="Youssar L."/>
            <person name="Gruening B.A."/>
            <person name="Erxleben A."/>
            <person name="Guenther S."/>
            <person name="Huettel W."/>
        </authorList>
    </citation>
    <scope>NUCLEOTIDE SEQUENCE [LARGE SCALE GENOMIC DNA]</scope>
    <source>
        <strain evidence="2">ATCC 74030 / MF5533</strain>
    </source>
</reference>
<gene>
    <name evidence="1" type="ORF">M7I_1678</name>
</gene>
<name>H0EGQ9_GLAL7</name>
<dbReference type="EMBL" id="AGUE01000028">
    <property type="protein sequence ID" value="EHL02333.1"/>
    <property type="molecule type" value="Genomic_DNA"/>
</dbReference>
<sequence length="162" mass="18870">MDRNVELTVEDILSIHRHWVTKLYVQDHKTEEDIVSLLHEARLPVTHSNPSRSDVHTIATPCNNSPSLLTKVTSHQTKTRSYEVEKTLSIFSKGPSPLDLFASSMQSHECIAVGLRRIKIEYPNDTSFDHDDEFEWMRQFKEYKTFNTERREVRILQDGDEA</sequence>
<organism evidence="1 2">
    <name type="scientific">Glarea lozoyensis (strain ATCC 74030 / MF5533)</name>
    <dbReference type="NCBI Taxonomy" id="1104152"/>
    <lineage>
        <taxon>Eukaryota</taxon>
        <taxon>Fungi</taxon>
        <taxon>Dikarya</taxon>
        <taxon>Ascomycota</taxon>
        <taxon>Pezizomycotina</taxon>
        <taxon>Leotiomycetes</taxon>
        <taxon>Helotiales</taxon>
        <taxon>Helotiaceae</taxon>
        <taxon>Glarea</taxon>
    </lineage>
</organism>
<protein>
    <submittedName>
        <fullName evidence="1">Uncharacterized protein</fullName>
    </submittedName>
</protein>
<dbReference type="AlphaFoldDB" id="H0EGQ9"/>